<protein>
    <submittedName>
        <fullName evidence="9">DUF788-domain-containing protein</fullName>
    </submittedName>
</protein>
<keyword evidence="6 8" id="KW-0472">Membrane</keyword>
<dbReference type="Pfam" id="PF05620">
    <property type="entry name" value="TMEM208_SND2"/>
    <property type="match status" value="1"/>
</dbReference>
<evidence type="ECO:0000313" key="10">
    <source>
        <dbReference type="Proteomes" id="UP000095085"/>
    </source>
</evidence>
<feature type="transmembrane region" description="Helical" evidence="8">
    <location>
        <begin position="20"/>
        <end position="38"/>
    </location>
</feature>
<evidence type="ECO:0000256" key="3">
    <source>
        <dbReference type="ARBA" id="ARBA00022692"/>
    </source>
</evidence>
<feature type="transmembrane region" description="Helical" evidence="8">
    <location>
        <begin position="93"/>
        <end position="111"/>
    </location>
</feature>
<sequence>MASQSSKKTASSNANTLKELHLISIAVNLLALLVLLVFKRPSSKWAYLIFSLPAFFCQYTLEKSGRPIYGLENGYSKLIKPGQDLKGEGLFEYMFDCIYITWLIDLLMIVFGSNKVWWLYLVIPGYAAYKAASIAKSFFGGGAKGAENSNNTKEEQTSSTKSSNTKSKRQTKLEARREKG</sequence>
<dbReference type="PANTHER" id="PTHR13505">
    <property type="entry name" value="TRANSMEMBRANE PROTEIN 208"/>
    <property type="match status" value="1"/>
</dbReference>
<dbReference type="GeneID" id="30998339"/>
<dbReference type="GO" id="GO:0005773">
    <property type="term" value="C:vacuole"/>
    <property type="evidence" value="ECO:0007669"/>
    <property type="project" value="GOC"/>
</dbReference>
<dbReference type="RefSeq" id="XP_020078968.1">
    <property type="nucleotide sequence ID" value="XM_020223790.1"/>
</dbReference>
<dbReference type="PANTHER" id="PTHR13505:SF7">
    <property type="entry name" value="TRANSMEMBRANE PROTEIN 208"/>
    <property type="match status" value="1"/>
</dbReference>
<keyword evidence="3 8" id="KW-0812">Transmembrane</keyword>
<comment type="subcellular location">
    <subcellularLocation>
        <location evidence="1">Endoplasmic reticulum membrane</location>
        <topology evidence="1">Multi-pass membrane protein</topology>
    </subcellularLocation>
</comment>
<dbReference type="AlphaFoldDB" id="A0A1E4RRS2"/>
<accession>A0A1E4RRS2</accession>
<evidence type="ECO:0000313" key="9">
    <source>
        <dbReference type="EMBL" id="ODV69901.1"/>
    </source>
</evidence>
<feature type="transmembrane region" description="Helical" evidence="8">
    <location>
        <begin position="45"/>
        <end position="61"/>
    </location>
</feature>
<dbReference type="GO" id="GO:0006624">
    <property type="term" value="P:vacuolar protein processing"/>
    <property type="evidence" value="ECO:0007669"/>
    <property type="project" value="TreeGrafter"/>
</dbReference>
<evidence type="ECO:0000256" key="6">
    <source>
        <dbReference type="ARBA" id="ARBA00023136"/>
    </source>
</evidence>
<gene>
    <name evidence="9" type="ORF">HYPBUDRAFT_86865</name>
</gene>
<keyword evidence="10" id="KW-1185">Reference proteome</keyword>
<evidence type="ECO:0000256" key="5">
    <source>
        <dbReference type="ARBA" id="ARBA00022989"/>
    </source>
</evidence>
<evidence type="ECO:0000256" key="2">
    <source>
        <dbReference type="ARBA" id="ARBA00009950"/>
    </source>
</evidence>
<feature type="compositionally biased region" description="Basic and acidic residues" evidence="7">
    <location>
        <begin position="171"/>
        <end position="180"/>
    </location>
</feature>
<dbReference type="GO" id="GO:0005789">
    <property type="term" value="C:endoplasmic reticulum membrane"/>
    <property type="evidence" value="ECO:0007669"/>
    <property type="project" value="UniProtKB-SubCell"/>
</dbReference>
<evidence type="ECO:0000256" key="7">
    <source>
        <dbReference type="SAM" id="MobiDB-lite"/>
    </source>
</evidence>
<evidence type="ECO:0000256" key="8">
    <source>
        <dbReference type="SAM" id="Phobius"/>
    </source>
</evidence>
<evidence type="ECO:0000256" key="1">
    <source>
        <dbReference type="ARBA" id="ARBA00004477"/>
    </source>
</evidence>
<keyword evidence="4" id="KW-0256">Endoplasmic reticulum</keyword>
<dbReference type="Proteomes" id="UP000095085">
    <property type="component" value="Unassembled WGS sequence"/>
</dbReference>
<evidence type="ECO:0000256" key="4">
    <source>
        <dbReference type="ARBA" id="ARBA00022824"/>
    </source>
</evidence>
<feature type="non-terminal residue" evidence="9">
    <location>
        <position position="180"/>
    </location>
</feature>
<dbReference type="EMBL" id="KV454538">
    <property type="protein sequence ID" value="ODV69901.1"/>
    <property type="molecule type" value="Genomic_DNA"/>
</dbReference>
<dbReference type="InterPro" id="IPR008506">
    <property type="entry name" value="SND2/TMEM208"/>
</dbReference>
<proteinExistence type="inferred from homology"/>
<dbReference type="OrthoDB" id="10012212at2759"/>
<feature type="region of interest" description="Disordered" evidence="7">
    <location>
        <begin position="141"/>
        <end position="180"/>
    </location>
</feature>
<organism evidence="9 10">
    <name type="scientific">Hyphopichia burtonii NRRL Y-1933</name>
    <dbReference type="NCBI Taxonomy" id="984485"/>
    <lineage>
        <taxon>Eukaryota</taxon>
        <taxon>Fungi</taxon>
        <taxon>Dikarya</taxon>
        <taxon>Ascomycota</taxon>
        <taxon>Saccharomycotina</taxon>
        <taxon>Pichiomycetes</taxon>
        <taxon>Debaryomycetaceae</taxon>
        <taxon>Hyphopichia</taxon>
    </lineage>
</organism>
<dbReference type="STRING" id="984485.A0A1E4RRS2"/>
<reference evidence="10" key="1">
    <citation type="submission" date="2016-05" db="EMBL/GenBank/DDBJ databases">
        <title>Comparative genomics of biotechnologically important yeasts.</title>
        <authorList>
            <consortium name="DOE Joint Genome Institute"/>
            <person name="Riley R."/>
            <person name="Haridas S."/>
            <person name="Wolfe K.H."/>
            <person name="Lopes M.R."/>
            <person name="Hittinger C.T."/>
            <person name="Goker M."/>
            <person name="Salamov A."/>
            <person name="Wisecaver J."/>
            <person name="Long T.M."/>
            <person name="Aerts A.L."/>
            <person name="Barry K."/>
            <person name="Choi C."/>
            <person name="Clum A."/>
            <person name="Coughlan A.Y."/>
            <person name="Deshpande S."/>
            <person name="Douglass A.P."/>
            <person name="Hanson S.J."/>
            <person name="Klenk H.-P."/>
            <person name="Labutti K."/>
            <person name="Lapidus A."/>
            <person name="Lindquist E."/>
            <person name="Lipzen A."/>
            <person name="Meier-Kolthoff J.P."/>
            <person name="Ohm R.A."/>
            <person name="Otillar R.P."/>
            <person name="Pangilinan J."/>
            <person name="Peng Y."/>
            <person name="Rokas A."/>
            <person name="Rosa C.A."/>
            <person name="Scheuner C."/>
            <person name="Sibirny A.A."/>
            <person name="Slot J.C."/>
            <person name="Stielow J.B."/>
            <person name="Sun H."/>
            <person name="Kurtzman C.P."/>
            <person name="Blackwell M."/>
            <person name="Grigoriev I.V."/>
            <person name="Jeffries T.W."/>
        </authorList>
    </citation>
    <scope>NUCLEOTIDE SEQUENCE [LARGE SCALE GENOMIC DNA]</scope>
    <source>
        <strain evidence="10">NRRL Y-1933</strain>
    </source>
</reference>
<name>A0A1E4RRS2_9ASCO</name>
<comment type="similarity">
    <text evidence="2">Belongs to the TMEM208 family.</text>
</comment>
<keyword evidence="5 8" id="KW-1133">Transmembrane helix</keyword>